<dbReference type="InterPro" id="IPR036693">
    <property type="entry name" value="TF_LuxR_autoind-bd_dom_sf"/>
</dbReference>
<evidence type="ECO:0000259" key="4">
    <source>
        <dbReference type="PROSITE" id="PS50043"/>
    </source>
</evidence>
<dbReference type="PRINTS" id="PR00038">
    <property type="entry name" value="HTHLUXR"/>
</dbReference>
<dbReference type="InterPro" id="IPR005143">
    <property type="entry name" value="TF_LuxR_autoind-bd_dom"/>
</dbReference>
<sequence>MLATLIPNFDEEIAKIHEIGRSGVFMVFGFSFFGPEHVYQNYPKEWSELYQKRNYYFADPVFAWSLSYTGRKRWSDLKMHDMRNVMKDSKQFGLKYGASFSKKNGLTQSFLSVARPDRELTDVEMEFIDAKFCTWVQLVMEKPRLTDAELDVLRCLRDGFSQSEIAEILQISESTVKQRAIKSCKKLNARTRTQAVAIAVARNYLTTEYGQQSKLAVQLSK</sequence>
<dbReference type="CDD" id="cd06170">
    <property type="entry name" value="LuxR_C_like"/>
    <property type="match status" value="1"/>
</dbReference>
<dbReference type="RefSeq" id="WP_174136709.1">
    <property type="nucleotide sequence ID" value="NZ_JABUFE010000003.1"/>
</dbReference>
<organism evidence="5 6">
    <name type="scientific">Parasulfitobacter algicola</name>
    <dbReference type="NCBI Taxonomy" id="2614809"/>
    <lineage>
        <taxon>Bacteria</taxon>
        <taxon>Pseudomonadati</taxon>
        <taxon>Pseudomonadota</taxon>
        <taxon>Alphaproteobacteria</taxon>
        <taxon>Rhodobacterales</taxon>
        <taxon>Roseobacteraceae</taxon>
        <taxon>Parasulfitobacter</taxon>
    </lineage>
</organism>
<dbReference type="PROSITE" id="PS50043">
    <property type="entry name" value="HTH_LUXR_2"/>
    <property type="match status" value="1"/>
</dbReference>
<dbReference type="Gene3D" id="3.30.450.80">
    <property type="entry name" value="Transcription factor LuxR-like, autoinducer-binding domain"/>
    <property type="match status" value="1"/>
</dbReference>
<comment type="caution">
    <text evidence="5">The sequence shown here is derived from an EMBL/GenBank/DDBJ whole genome shotgun (WGS) entry which is preliminary data.</text>
</comment>
<protein>
    <submittedName>
        <fullName evidence="5">LuxR family transcriptional regulator</fullName>
    </submittedName>
</protein>
<keyword evidence="6" id="KW-1185">Reference proteome</keyword>
<evidence type="ECO:0000313" key="6">
    <source>
        <dbReference type="Proteomes" id="UP000777935"/>
    </source>
</evidence>
<evidence type="ECO:0000313" key="5">
    <source>
        <dbReference type="EMBL" id="NSX54559.1"/>
    </source>
</evidence>
<reference evidence="5 6" key="1">
    <citation type="submission" date="2020-06" db="EMBL/GenBank/DDBJ databases">
        <title>Sulfitobacter algicola sp. nov., isolated from green algae.</title>
        <authorList>
            <person name="Wang C."/>
        </authorList>
    </citation>
    <scope>NUCLEOTIDE SEQUENCE [LARGE SCALE GENOMIC DNA]</scope>
    <source>
        <strain evidence="5 6">1151</strain>
    </source>
</reference>
<dbReference type="EMBL" id="JABUFE010000003">
    <property type="protein sequence ID" value="NSX54559.1"/>
    <property type="molecule type" value="Genomic_DNA"/>
</dbReference>
<dbReference type="SUPFAM" id="SSF46894">
    <property type="entry name" value="C-terminal effector domain of the bipartite response regulators"/>
    <property type="match status" value="1"/>
</dbReference>
<dbReference type="Proteomes" id="UP000777935">
    <property type="component" value="Unassembled WGS sequence"/>
</dbReference>
<proteinExistence type="predicted"/>
<evidence type="ECO:0000256" key="2">
    <source>
        <dbReference type="ARBA" id="ARBA00023125"/>
    </source>
</evidence>
<dbReference type="Pfam" id="PF00196">
    <property type="entry name" value="GerE"/>
    <property type="match status" value="1"/>
</dbReference>
<dbReference type="InterPro" id="IPR016032">
    <property type="entry name" value="Sig_transdc_resp-reg_C-effctor"/>
</dbReference>
<dbReference type="Pfam" id="PF03472">
    <property type="entry name" value="Autoind_bind"/>
    <property type="match status" value="1"/>
</dbReference>
<dbReference type="PANTHER" id="PTHR44688:SF16">
    <property type="entry name" value="DNA-BINDING TRANSCRIPTIONAL ACTIVATOR DEVR_DOSR"/>
    <property type="match status" value="1"/>
</dbReference>
<dbReference type="SUPFAM" id="SSF75516">
    <property type="entry name" value="Pheromone-binding domain of LuxR-like quorum-sensing transcription factors"/>
    <property type="match status" value="1"/>
</dbReference>
<keyword evidence="2" id="KW-0238">DNA-binding</keyword>
<accession>A0ABX2INT8</accession>
<evidence type="ECO:0000256" key="3">
    <source>
        <dbReference type="ARBA" id="ARBA00023163"/>
    </source>
</evidence>
<dbReference type="InterPro" id="IPR036388">
    <property type="entry name" value="WH-like_DNA-bd_sf"/>
</dbReference>
<keyword evidence="3" id="KW-0804">Transcription</keyword>
<dbReference type="SMART" id="SM00421">
    <property type="entry name" value="HTH_LUXR"/>
    <property type="match status" value="1"/>
</dbReference>
<dbReference type="Gene3D" id="1.10.10.10">
    <property type="entry name" value="Winged helix-like DNA-binding domain superfamily/Winged helix DNA-binding domain"/>
    <property type="match status" value="1"/>
</dbReference>
<name>A0ABX2INT8_9RHOB</name>
<dbReference type="PANTHER" id="PTHR44688">
    <property type="entry name" value="DNA-BINDING TRANSCRIPTIONAL ACTIVATOR DEVR_DOSR"/>
    <property type="match status" value="1"/>
</dbReference>
<gene>
    <name evidence="5" type="ORF">HRQ87_07050</name>
</gene>
<feature type="domain" description="HTH luxR-type" evidence="4">
    <location>
        <begin position="138"/>
        <end position="203"/>
    </location>
</feature>
<dbReference type="InterPro" id="IPR000792">
    <property type="entry name" value="Tscrpt_reg_LuxR_C"/>
</dbReference>
<keyword evidence="1" id="KW-0805">Transcription regulation</keyword>
<evidence type="ECO:0000256" key="1">
    <source>
        <dbReference type="ARBA" id="ARBA00023015"/>
    </source>
</evidence>